<reference evidence="3 4" key="1">
    <citation type="submission" date="2014-04" db="EMBL/GenBank/DDBJ databases">
        <authorList>
            <consortium name="DOE Joint Genome Institute"/>
            <person name="Kuo A."/>
            <person name="Tarkka M."/>
            <person name="Buscot F."/>
            <person name="Kohler A."/>
            <person name="Nagy L.G."/>
            <person name="Floudas D."/>
            <person name="Copeland A."/>
            <person name="Barry K.W."/>
            <person name="Cichocki N."/>
            <person name="Veneault-Fourrey C."/>
            <person name="LaButti K."/>
            <person name="Lindquist E.A."/>
            <person name="Lipzen A."/>
            <person name="Lundell T."/>
            <person name="Morin E."/>
            <person name="Murat C."/>
            <person name="Sun H."/>
            <person name="Tunlid A."/>
            <person name="Henrissat B."/>
            <person name="Grigoriev I.V."/>
            <person name="Hibbett D.S."/>
            <person name="Martin F."/>
            <person name="Nordberg H.P."/>
            <person name="Cantor M.N."/>
            <person name="Hua S.X."/>
        </authorList>
    </citation>
    <scope>NUCLEOTIDE SEQUENCE [LARGE SCALE GENOMIC DNA]</scope>
    <source>
        <strain evidence="3 4">F 1598</strain>
    </source>
</reference>
<accession>A0A0C3F4W6</accession>
<protein>
    <recommendedName>
        <fullName evidence="2">Peptidase S9A N-terminal domain-containing protein</fullName>
    </recommendedName>
</protein>
<evidence type="ECO:0000313" key="4">
    <source>
        <dbReference type="Proteomes" id="UP000054166"/>
    </source>
</evidence>
<reference evidence="4" key="2">
    <citation type="submission" date="2015-01" db="EMBL/GenBank/DDBJ databases">
        <title>Evolutionary Origins and Diversification of the Mycorrhizal Mutualists.</title>
        <authorList>
            <consortium name="DOE Joint Genome Institute"/>
            <consortium name="Mycorrhizal Genomics Consortium"/>
            <person name="Kohler A."/>
            <person name="Kuo A."/>
            <person name="Nagy L.G."/>
            <person name="Floudas D."/>
            <person name="Copeland A."/>
            <person name="Barry K.W."/>
            <person name="Cichocki N."/>
            <person name="Veneault-Fourrey C."/>
            <person name="LaButti K."/>
            <person name="Lindquist E.A."/>
            <person name="Lipzen A."/>
            <person name="Lundell T."/>
            <person name="Morin E."/>
            <person name="Murat C."/>
            <person name="Riley R."/>
            <person name="Ohm R."/>
            <person name="Sun H."/>
            <person name="Tunlid A."/>
            <person name="Henrissat B."/>
            <person name="Grigoriev I.V."/>
            <person name="Hibbett D.S."/>
            <person name="Martin F."/>
        </authorList>
    </citation>
    <scope>NUCLEOTIDE SEQUENCE [LARGE SCALE GENOMIC DNA]</scope>
    <source>
        <strain evidence="4">F 1598</strain>
    </source>
</reference>
<dbReference type="Proteomes" id="UP000054166">
    <property type="component" value="Unassembled WGS sequence"/>
</dbReference>
<evidence type="ECO:0000313" key="3">
    <source>
        <dbReference type="EMBL" id="KIM74946.1"/>
    </source>
</evidence>
<dbReference type="InParanoid" id="A0A0C3F4W6"/>
<evidence type="ECO:0000259" key="2">
    <source>
        <dbReference type="Pfam" id="PF02897"/>
    </source>
</evidence>
<gene>
    <name evidence="3" type="ORF">PILCRDRAFT_827771</name>
</gene>
<proteinExistence type="predicted"/>
<dbReference type="Gene3D" id="2.130.10.120">
    <property type="entry name" value="Prolyl oligopeptidase, N-terminal domain"/>
    <property type="match status" value="1"/>
</dbReference>
<name>A0A0C3F4W6_PILCF</name>
<feature type="region of interest" description="Disordered" evidence="1">
    <location>
        <begin position="167"/>
        <end position="187"/>
    </location>
</feature>
<dbReference type="OrthoDB" id="248387at2759"/>
<dbReference type="HOGENOM" id="CLU_1448246_0_0_1"/>
<organism evidence="3 4">
    <name type="scientific">Piloderma croceum (strain F 1598)</name>
    <dbReference type="NCBI Taxonomy" id="765440"/>
    <lineage>
        <taxon>Eukaryota</taxon>
        <taxon>Fungi</taxon>
        <taxon>Dikarya</taxon>
        <taxon>Basidiomycota</taxon>
        <taxon>Agaricomycotina</taxon>
        <taxon>Agaricomycetes</taxon>
        <taxon>Agaricomycetidae</taxon>
        <taxon>Atheliales</taxon>
        <taxon>Atheliaceae</taxon>
        <taxon>Piloderma</taxon>
    </lineage>
</organism>
<dbReference type="AlphaFoldDB" id="A0A0C3F4W6"/>
<dbReference type="GO" id="GO:0070012">
    <property type="term" value="F:oligopeptidase activity"/>
    <property type="evidence" value="ECO:0007669"/>
    <property type="project" value="TreeGrafter"/>
</dbReference>
<dbReference type="EMBL" id="KN833053">
    <property type="protein sequence ID" value="KIM74946.1"/>
    <property type="molecule type" value="Genomic_DNA"/>
</dbReference>
<dbReference type="PANTHER" id="PTHR42881:SF2">
    <property type="entry name" value="PROLYL ENDOPEPTIDASE"/>
    <property type="match status" value="1"/>
</dbReference>
<dbReference type="GO" id="GO:0004252">
    <property type="term" value="F:serine-type endopeptidase activity"/>
    <property type="evidence" value="ECO:0007669"/>
    <property type="project" value="InterPro"/>
</dbReference>
<evidence type="ECO:0000256" key="1">
    <source>
        <dbReference type="SAM" id="MobiDB-lite"/>
    </source>
</evidence>
<dbReference type="InterPro" id="IPR051167">
    <property type="entry name" value="Prolyl_oligopep/macrocyclase"/>
</dbReference>
<dbReference type="InterPro" id="IPR023302">
    <property type="entry name" value="Pept_S9A_N"/>
</dbReference>
<dbReference type="GO" id="GO:0005829">
    <property type="term" value="C:cytosol"/>
    <property type="evidence" value="ECO:0007669"/>
    <property type="project" value="TreeGrafter"/>
</dbReference>
<sequence>MDIRNGYFRGRQRYLYLHQYKYTSKKNHVWLAELDECGIKPGIQWRKVINEYVADYSIITNHGPLLYVKTNLDAPQHKVVTVHLSKEEIEIRDFIPEVKNAKLVQVNCVNKMYFVAIYKCDMKYTYSEMRSACSSGTGHCWHQIRSEQRDATSFLAHTPSTIARYDFTSPHRFSHPPVNEGQQTEPR</sequence>
<keyword evidence="4" id="KW-1185">Reference proteome</keyword>
<dbReference type="PANTHER" id="PTHR42881">
    <property type="entry name" value="PROLYL ENDOPEPTIDASE"/>
    <property type="match status" value="1"/>
</dbReference>
<feature type="domain" description="Peptidase S9A N-terminal" evidence="2">
    <location>
        <begin position="12"/>
        <end position="124"/>
    </location>
</feature>
<dbReference type="Pfam" id="PF02897">
    <property type="entry name" value="Peptidase_S9_N"/>
    <property type="match status" value="1"/>
</dbReference>
<dbReference type="SUPFAM" id="SSF50993">
    <property type="entry name" value="Peptidase/esterase 'gauge' domain"/>
    <property type="match status" value="1"/>
</dbReference>